<geneLocation type="plasmid" evidence="2">
    <name>pDson04</name>
</geneLocation>
<feature type="compositionally biased region" description="Polar residues" evidence="1">
    <location>
        <begin position="1"/>
        <end position="16"/>
    </location>
</feature>
<proteinExistence type="predicted"/>
<sequence length="72" mass="7562">MTDNTDPNAPAQTSNALPDADVSENGPIYQPPKQAEEADIVDATVDGTSASHYGANDPALYEDQGEPSDQQD</sequence>
<name>A0AAU7U547_9DEIO</name>
<feature type="compositionally biased region" description="Acidic residues" evidence="1">
    <location>
        <begin position="63"/>
        <end position="72"/>
    </location>
</feature>
<dbReference type="RefSeq" id="WP_350240931.1">
    <property type="nucleotide sequence ID" value="NZ_CP158296.1"/>
</dbReference>
<reference evidence="2" key="1">
    <citation type="submission" date="2024-06" db="EMBL/GenBank/DDBJ databases">
        <title>Draft Genome Sequence of Deinococcus sonorensis Type Strain KR-87, a Biofilm Producing Representative of the Genus Deinococcus.</title>
        <authorList>
            <person name="Boren L.S."/>
            <person name="Grosso R.A."/>
            <person name="Hugenberg-Cox A.N."/>
            <person name="Hill J.T.E."/>
            <person name="Albert C.M."/>
            <person name="Tuohy J.M."/>
        </authorList>
    </citation>
    <scope>NUCLEOTIDE SEQUENCE</scope>
    <source>
        <strain evidence="2">KR-87</strain>
        <plasmid evidence="2">pDson04</plasmid>
    </source>
</reference>
<evidence type="ECO:0000313" key="2">
    <source>
        <dbReference type="EMBL" id="XBV83440.1"/>
    </source>
</evidence>
<dbReference type="KEGG" id="dsc:ABOD76_00260"/>
<feature type="region of interest" description="Disordered" evidence="1">
    <location>
        <begin position="1"/>
        <end position="72"/>
    </location>
</feature>
<gene>
    <name evidence="2" type="ORF">ABOD76_00260</name>
</gene>
<accession>A0AAU7U547</accession>
<organism evidence="2">
    <name type="scientific">Deinococcus sonorensis KR-87</name>
    <dbReference type="NCBI Taxonomy" id="694439"/>
    <lineage>
        <taxon>Bacteria</taxon>
        <taxon>Thermotogati</taxon>
        <taxon>Deinococcota</taxon>
        <taxon>Deinococci</taxon>
        <taxon>Deinococcales</taxon>
        <taxon>Deinococcaceae</taxon>
        <taxon>Deinococcus</taxon>
    </lineage>
</organism>
<protein>
    <recommendedName>
        <fullName evidence="3">M-like protein</fullName>
    </recommendedName>
</protein>
<dbReference type="EMBL" id="CP158296">
    <property type="protein sequence ID" value="XBV83440.1"/>
    <property type="molecule type" value="Genomic_DNA"/>
</dbReference>
<evidence type="ECO:0008006" key="3">
    <source>
        <dbReference type="Google" id="ProtNLM"/>
    </source>
</evidence>
<keyword evidence="2" id="KW-0614">Plasmid</keyword>
<dbReference type="AlphaFoldDB" id="A0AAU7U547"/>
<evidence type="ECO:0000256" key="1">
    <source>
        <dbReference type="SAM" id="MobiDB-lite"/>
    </source>
</evidence>